<dbReference type="InterPro" id="IPR036236">
    <property type="entry name" value="Znf_C2H2_sf"/>
</dbReference>
<reference evidence="6 7" key="1">
    <citation type="submission" date="2019-08" db="EMBL/GenBank/DDBJ databases">
        <title>Whole genome of Aphis craccivora.</title>
        <authorList>
            <person name="Voronova N.V."/>
            <person name="Shulinski R.S."/>
            <person name="Bandarenka Y.V."/>
            <person name="Zhorov D.G."/>
            <person name="Warner D."/>
        </authorList>
    </citation>
    <scope>NUCLEOTIDE SEQUENCE [LARGE SCALE GENOMIC DNA]</scope>
    <source>
        <strain evidence="6">180601</strain>
        <tissue evidence="6">Whole Body</tissue>
    </source>
</reference>
<dbReference type="EMBL" id="VUJU01002180">
    <property type="protein sequence ID" value="KAF0762279.1"/>
    <property type="molecule type" value="Genomic_DNA"/>
</dbReference>
<organism evidence="6 7">
    <name type="scientific">Aphis craccivora</name>
    <name type="common">Cowpea aphid</name>
    <dbReference type="NCBI Taxonomy" id="307492"/>
    <lineage>
        <taxon>Eukaryota</taxon>
        <taxon>Metazoa</taxon>
        <taxon>Ecdysozoa</taxon>
        <taxon>Arthropoda</taxon>
        <taxon>Hexapoda</taxon>
        <taxon>Insecta</taxon>
        <taxon>Pterygota</taxon>
        <taxon>Neoptera</taxon>
        <taxon>Paraneoptera</taxon>
        <taxon>Hemiptera</taxon>
        <taxon>Sternorrhyncha</taxon>
        <taxon>Aphidomorpha</taxon>
        <taxon>Aphidoidea</taxon>
        <taxon>Aphididae</taxon>
        <taxon>Aphidini</taxon>
        <taxon>Aphis</taxon>
        <taxon>Aphis</taxon>
    </lineage>
</organism>
<accession>A0A6G0YWP3</accession>
<dbReference type="GO" id="GO:0008270">
    <property type="term" value="F:zinc ion binding"/>
    <property type="evidence" value="ECO:0007669"/>
    <property type="project" value="UniProtKB-KW"/>
</dbReference>
<evidence type="ECO:0000256" key="1">
    <source>
        <dbReference type="ARBA" id="ARBA00022723"/>
    </source>
</evidence>
<evidence type="ECO:0000313" key="6">
    <source>
        <dbReference type="EMBL" id="KAF0762279.1"/>
    </source>
</evidence>
<dbReference type="GO" id="GO:0003677">
    <property type="term" value="F:DNA binding"/>
    <property type="evidence" value="ECO:0007669"/>
    <property type="project" value="InterPro"/>
</dbReference>
<gene>
    <name evidence="6" type="ORF">FWK35_00002803</name>
</gene>
<dbReference type="Pfam" id="PF02892">
    <property type="entry name" value="zf-BED"/>
    <property type="match status" value="1"/>
</dbReference>
<keyword evidence="7" id="KW-1185">Reference proteome</keyword>
<evidence type="ECO:0000256" key="2">
    <source>
        <dbReference type="ARBA" id="ARBA00022771"/>
    </source>
</evidence>
<dbReference type="OrthoDB" id="1607513at2759"/>
<evidence type="ECO:0000259" key="5">
    <source>
        <dbReference type="PROSITE" id="PS50808"/>
    </source>
</evidence>
<dbReference type="AlphaFoldDB" id="A0A6G0YWP3"/>
<evidence type="ECO:0000256" key="3">
    <source>
        <dbReference type="ARBA" id="ARBA00022833"/>
    </source>
</evidence>
<sequence length="90" mass="10172">MVKVSKIWRYFDKVDKLSSKCKLCGKICPTAGNTSNLFSHLKNIHKDTSTSEQLVSPNISNDTDEVDRFRESKNASSSFNFVSSMRGKSY</sequence>
<dbReference type="SUPFAM" id="SSF57667">
    <property type="entry name" value="beta-beta-alpha zinc fingers"/>
    <property type="match status" value="1"/>
</dbReference>
<dbReference type="InterPro" id="IPR003656">
    <property type="entry name" value="Znf_BED"/>
</dbReference>
<dbReference type="Proteomes" id="UP000478052">
    <property type="component" value="Unassembled WGS sequence"/>
</dbReference>
<comment type="caution">
    <text evidence="6">The sequence shown here is derived from an EMBL/GenBank/DDBJ whole genome shotgun (WGS) entry which is preliminary data.</text>
</comment>
<proteinExistence type="predicted"/>
<dbReference type="SMART" id="SM00614">
    <property type="entry name" value="ZnF_BED"/>
    <property type="match status" value="1"/>
</dbReference>
<name>A0A6G0YWP3_APHCR</name>
<evidence type="ECO:0000256" key="4">
    <source>
        <dbReference type="PROSITE-ProRule" id="PRU00027"/>
    </source>
</evidence>
<dbReference type="PROSITE" id="PS50808">
    <property type="entry name" value="ZF_BED"/>
    <property type="match status" value="1"/>
</dbReference>
<feature type="domain" description="BED-type" evidence="5">
    <location>
        <begin position="2"/>
        <end position="52"/>
    </location>
</feature>
<evidence type="ECO:0000313" key="7">
    <source>
        <dbReference type="Proteomes" id="UP000478052"/>
    </source>
</evidence>
<keyword evidence="2 4" id="KW-0863">Zinc-finger</keyword>
<protein>
    <submittedName>
        <fullName evidence="6">Zinc finger BED domain-containing protein 4-like</fullName>
    </submittedName>
</protein>
<keyword evidence="3" id="KW-0862">Zinc</keyword>
<keyword evidence="1" id="KW-0479">Metal-binding</keyword>